<dbReference type="Proteomes" id="UP000280825">
    <property type="component" value="Unassembled WGS sequence"/>
</dbReference>
<dbReference type="InterPro" id="IPR027417">
    <property type="entry name" value="P-loop_NTPase"/>
</dbReference>
<protein>
    <submittedName>
        <fullName evidence="4">ATP-binding cassette domain-containing protein</fullName>
    </submittedName>
</protein>
<dbReference type="SUPFAM" id="SSF52540">
    <property type="entry name" value="P-loop containing nucleoside triphosphate hydrolases"/>
    <property type="match status" value="1"/>
</dbReference>
<evidence type="ECO:0000259" key="3">
    <source>
        <dbReference type="Pfam" id="PF00005"/>
    </source>
</evidence>
<keyword evidence="4" id="KW-0547">Nucleotide-binding</keyword>
<dbReference type="Pfam" id="PF00005">
    <property type="entry name" value="ABC_tran"/>
    <property type="match status" value="1"/>
</dbReference>
<dbReference type="AlphaFoldDB" id="A0A432C2W1"/>
<dbReference type="GO" id="GO:0005524">
    <property type="term" value="F:ATP binding"/>
    <property type="evidence" value="ECO:0007669"/>
    <property type="project" value="UniProtKB-KW"/>
</dbReference>
<dbReference type="Gene3D" id="3.40.50.300">
    <property type="entry name" value="P-loop containing nucleotide triphosphate hydrolases"/>
    <property type="match status" value="1"/>
</dbReference>
<dbReference type="GO" id="GO:0016887">
    <property type="term" value="F:ATP hydrolysis activity"/>
    <property type="evidence" value="ECO:0007669"/>
    <property type="project" value="InterPro"/>
</dbReference>
<reference evidence="4 5" key="1">
    <citation type="submission" date="2018-12" db="EMBL/GenBank/DDBJ databases">
        <title>Flavobacterium sp. nov., isolated from glacier ice.</title>
        <authorList>
            <person name="Liu Q."/>
            <person name="Xin Y.-H."/>
        </authorList>
    </citation>
    <scope>NUCLEOTIDE SEQUENCE [LARGE SCALE GENOMIC DNA]</scope>
    <source>
        <strain evidence="4 5">RB1N8</strain>
    </source>
</reference>
<evidence type="ECO:0000256" key="1">
    <source>
        <dbReference type="ARBA" id="ARBA00005417"/>
    </source>
</evidence>
<keyword evidence="5" id="KW-1185">Reference proteome</keyword>
<evidence type="ECO:0000313" key="5">
    <source>
        <dbReference type="Proteomes" id="UP000280825"/>
    </source>
</evidence>
<keyword evidence="4" id="KW-0067">ATP-binding</keyword>
<comment type="similarity">
    <text evidence="1">Belongs to the ABC transporter superfamily.</text>
</comment>
<accession>A0A432C2W1</accession>
<dbReference type="InterPro" id="IPR050153">
    <property type="entry name" value="Metal_Ion_Import_ABC"/>
</dbReference>
<sequence>MSKTVLSLKNVSLAQGGKTILSNVNLEVNHGEFIYIIGKTGSGKSTFMKALYAD</sequence>
<evidence type="ECO:0000313" key="4">
    <source>
        <dbReference type="EMBL" id="RTY94161.1"/>
    </source>
</evidence>
<name>A0A432C2W1_9FLAO</name>
<feature type="non-terminal residue" evidence="4">
    <location>
        <position position="54"/>
    </location>
</feature>
<dbReference type="PANTHER" id="PTHR42734">
    <property type="entry name" value="METAL TRANSPORT SYSTEM ATP-BINDING PROTEIN TM_0124-RELATED"/>
    <property type="match status" value="1"/>
</dbReference>
<dbReference type="InterPro" id="IPR003439">
    <property type="entry name" value="ABC_transporter-like_ATP-bd"/>
</dbReference>
<dbReference type="PANTHER" id="PTHR42734:SF17">
    <property type="entry name" value="METAL TRANSPORT SYSTEM ATP-BINDING PROTEIN TM_0124-RELATED"/>
    <property type="match status" value="1"/>
</dbReference>
<gene>
    <name evidence="4" type="ORF">EKL98_17315</name>
</gene>
<keyword evidence="2" id="KW-0813">Transport</keyword>
<evidence type="ECO:0000256" key="2">
    <source>
        <dbReference type="ARBA" id="ARBA00022448"/>
    </source>
</evidence>
<feature type="domain" description="ABC transporter" evidence="3">
    <location>
        <begin position="21"/>
        <end position="52"/>
    </location>
</feature>
<proteinExistence type="inferred from homology"/>
<dbReference type="RefSeq" id="WP_126563265.1">
    <property type="nucleotide sequence ID" value="NZ_RYDJ01000282.1"/>
</dbReference>
<comment type="caution">
    <text evidence="4">The sequence shown here is derived from an EMBL/GenBank/DDBJ whole genome shotgun (WGS) entry which is preliminary data.</text>
</comment>
<organism evidence="4 5">
    <name type="scientific">Flavobacterium bomense</name>
    <dbReference type="NCBI Taxonomy" id="2497483"/>
    <lineage>
        <taxon>Bacteria</taxon>
        <taxon>Pseudomonadati</taxon>
        <taxon>Bacteroidota</taxon>
        <taxon>Flavobacteriia</taxon>
        <taxon>Flavobacteriales</taxon>
        <taxon>Flavobacteriaceae</taxon>
        <taxon>Flavobacterium</taxon>
    </lineage>
</organism>
<dbReference type="EMBL" id="RYDJ01000282">
    <property type="protein sequence ID" value="RTY94161.1"/>
    <property type="molecule type" value="Genomic_DNA"/>
</dbReference>